<dbReference type="InterPro" id="IPR010982">
    <property type="entry name" value="Lambda_DNA-bd_dom_sf"/>
</dbReference>
<keyword evidence="1" id="KW-0238">DNA-binding</keyword>
<keyword evidence="4" id="KW-1185">Reference proteome</keyword>
<dbReference type="RefSeq" id="WP_307409309.1">
    <property type="nucleotide sequence ID" value="NZ_JAUSUR010000005.1"/>
</dbReference>
<dbReference type="Proteomes" id="UP001230220">
    <property type="component" value="Unassembled WGS sequence"/>
</dbReference>
<feature type="domain" description="HTH cro/C1-type" evidence="2">
    <location>
        <begin position="7"/>
        <end position="61"/>
    </location>
</feature>
<evidence type="ECO:0000313" key="3">
    <source>
        <dbReference type="EMBL" id="MDQ0362051.1"/>
    </source>
</evidence>
<sequence>MDFGEKLKQIRKKRNLSQEQLADEMGVSRQAITKWETGRGMPDIENIKIISELFKMSLDELIYEESKEDIQKEFTYQSEMIYDIDQHKKIDIKMINAKKIIVKGGESEKLKIILSSQTIEHLDSIYKIKIEDNNQQLDIKCIRKTDKIVFDEEEELTISIIIPRSGLNRYELDSKTKELSLEDLQVHRLEFDGKADQISIDELDGSFEFTSKSDCELMLGKWNGSINLCQFKAKAVVYVNQEAEFKLIDKGRKSSVIWKRNGEYIETPTIESNNTVQISSYKSETIIDIFE</sequence>
<organism evidence="3 4">
    <name type="scientific">Breznakia pachnodae</name>
    <dbReference type="NCBI Taxonomy" id="265178"/>
    <lineage>
        <taxon>Bacteria</taxon>
        <taxon>Bacillati</taxon>
        <taxon>Bacillota</taxon>
        <taxon>Erysipelotrichia</taxon>
        <taxon>Erysipelotrichales</taxon>
        <taxon>Erysipelotrichaceae</taxon>
        <taxon>Breznakia</taxon>
    </lineage>
</organism>
<proteinExistence type="predicted"/>
<dbReference type="SMART" id="SM00530">
    <property type="entry name" value="HTH_XRE"/>
    <property type="match status" value="1"/>
</dbReference>
<evidence type="ECO:0000256" key="1">
    <source>
        <dbReference type="ARBA" id="ARBA00023125"/>
    </source>
</evidence>
<dbReference type="PANTHER" id="PTHR46558:SF11">
    <property type="entry name" value="HTH-TYPE TRANSCRIPTIONAL REGULATOR XRE"/>
    <property type="match status" value="1"/>
</dbReference>
<name>A0ABU0E5F0_9FIRM</name>
<gene>
    <name evidence="3" type="ORF">J2S15_002804</name>
</gene>
<dbReference type="EMBL" id="JAUSUR010000005">
    <property type="protein sequence ID" value="MDQ0362051.1"/>
    <property type="molecule type" value="Genomic_DNA"/>
</dbReference>
<dbReference type="Gene3D" id="1.10.260.40">
    <property type="entry name" value="lambda repressor-like DNA-binding domains"/>
    <property type="match status" value="1"/>
</dbReference>
<accession>A0ABU0E5F0</accession>
<evidence type="ECO:0000313" key="4">
    <source>
        <dbReference type="Proteomes" id="UP001230220"/>
    </source>
</evidence>
<dbReference type="SUPFAM" id="SSF47413">
    <property type="entry name" value="lambda repressor-like DNA-binding domains"/>
    <property type="match status" value="1"/>
</dbReference>
<dbReference type="Pfam" id="PF01381">
    <property type="entry name" value="HTH_3"/>
    <property type="match status" value="1"/>
</dbReference>
<comment type="caution">
    <text evidence="3">The sequence shown here is derived from an EMBL/GenBank/DDBJ whole genome shotgun (WGS) entry which is preliminary data.</text>
</comment>
<dbReference type="CDD" id="cd00093">
    <property type="entry name" value="HTH_XRE"/>
    <property type="match status" value="1"/>
</dbReference>
<protein>
    <submittedName>
        <fullName evidence="3">Transcriptional regulator with XRE-family HTH domain</fullName>
    </submittedName>
</protein>
<reference evidence="3 4" key="1">
    <citation type="submission" date="2023-07" db="EMBL/GenBank/DDBJ databases">
        <title>Genomic Encyclopedia of Type Strains, Phase IV (KMG-IV): sequencing the most valuable type-strain genomes for metagenomic binning, comparative biology and taxonomic classification.</title>
        <authorList>
            <person name="Goeker M."/>
        </authorList>
    </citation>
    <scope>NUCLEOTIDE SEQUENCE [LARGE SCALE GENOMIC DNA]</scope>
    <source>
        <strain evidence="3 4">DSM 16784</strain>
    </source>
</reference>
<evidence type="ECO:0000259" key="2">
    <source>
        <dbReference type="PROSITE" id="PS50943"/>
    </source>
</evidence>
<dbReference type="InterPro" id="IPR001387">
    <property type="entry name" value="Cro/C1-type_HTH"/>
</dbReference>
<dbReference type="PANTHER" id="PTHR46558">
    <property type="entry name" value="TRACRIPTIONAL REGULATORY PROTEIN-RELATED-RELATED"/>
    <property type="match status" value="1"/>
</dbReference>
<dbReference type="PROSITE" id="PS50943">
    <property type="entry name" value="HTH_CROC1"/>
    <property type="match status" value="1"/>
</dbReference>